<sequence>MEVQVLVLVLVFAMLCLECVWTEDRIPPSDRHAVYWNSSNTRFWHGDYTVAVNINDYLDVFCPYYEEPQPPSRMERYILFMVNHEGYASCEHRMRGFKRWECNRPQNADGPLRFSEKFQLFTPFSLGFEFRPGHEYYYISSPHPNHAGKPCLKLKVYVKPADGSAFESPEPFLIDGGSCSELHSCVLMLWVVVSVLMMMMMM</sequence>
<dbReference type="GO" id="GO:0046875">
    <property type="term" value="F:ephrin receptor binding"/>
    <property type="evidence" value="ECO:0007669"/>
    <property type="project" value="InterPro"/>
</dbReference>
<dbReference type="EMBL" id="JAHKSW010000017">
    <property type="protein sequence ID" value="KAG7321520.1"/>
    <property type="molecule type" value="Genomic_DNA"/>
</dbReference>
<dbReference type="PRINTS" id="PR01347">
    <property type="entry name" value="EPHRIN"/>
</dbReference>
<feature type="chain" id="PRO_5039060532" description="Ephrin RBD domain-containing protein" evidence="11">
    <location>
        <begin position="23"/>
        <end position="202"/>
    </location>
</feature>
<dbReference type="Gene3D" id="2.60.40.420">
    <property type="entry name" value="Cupredoxins - blue copper proteins"/>
    <property type="match status" value="1"/>
</dbReference>
<feature type="disulfide bond" evidence="9">
    <location>
        <begin position="62"/>
        <end position="102"/>
    </location>
</feature>
<dbReference type="GO" id="GO:0098552">
    <property type="term" value="C:side of membrane"/>
    <property type="evidence" value="ECO:0007669"/>
    <property type="project" value="UniProtKB-KW"/>
</dbReference>
<evidence type="ECO:0000256" key="11">
    <source>
        <dbReference type="SAM" id="SignalP"/>
    </source>
</evidence>
<dbReference type="InterPro" id="IPR031328">
    <property type="entry name" value="Ephrin"/>
</dbReference>
<dbReference type="GO" id="GO:0007411">
    <property type="term" value="P:axon guidance"/>
    <property type="evidence" value="ECO:0007669"/>
    <property type="project" value="TreeGrafter"/>
</dbReference>
<dbReference type="PANTHER" id="PTHR11304">
    <property type="entry name" value="EPHRIN"/>
    <property type="match status" value="1"/>
</dbReference>
<evidence type="ECO:0000256" key="10">
    <source>
        <dbReference type="RuleBase" id="RU004375"/>
    </source>
</evidence>
<dbReference type="Proteomes" id="UP000824219">
    <property type="component" value="Linkage Group LG17"/>
</dbReference>
<dbReference type="InterPro" id="IPR019765">
    <property type="entry name" value="Ephrin_CS"/>
</dbReference>
<evidence type="ECO:0000256" key="2">
    <source>
        <dbReference type="ARBA" id="ARBA00022475"/>
    </source>
</evidence>
<evidence type="ECO:0000256" key="8">
    <source>
        <dbReference type="ARBA" id="ARBA00023288"/>
    </source>
</evidence>
<comment type="similarity">
    <text evidence="9 10">Belongs to the ephrin family.</text>
</comment>
<dbReference type="PROSITE" id="PS01299">
    <property type="entry name" value="EPHRIN_RBD_1"/>
    <property type="match status" value="1"/>
</dbReference>
<dbReference type="PANTHER" id="PTHR11304:SF69">
    <property type="entry name" value="EPHRIN-A2"/>
    <property type="match status" value="1"/>
</dbReference>
<evidence type="ECO:0000256" key="9">
    <source>
        <dbReference type="PROSITE-ProRule" id="PRU00884"/>
    </source>
</evidence>
<dbReference type="SUPFAM" id="SSF49503">
    <property type="entry name" value="Cupredoxins"/>
    <property type="match status" value="1"/>
</dbReference>
<dbReference type="GO" id="GO:0005886">
    <property type="term" value="C:plasma membrane"/>
    <property type="evidence" value="ECO:0007669"/>
    <property type="project" value="UniProtKB-SubCell"/>
</dbReference>
<protein>
    <recommendedName>
        <fullName evidence="12">Ephrin RBD domain-containing protein</fullName>
    </recommendedName>
</protein>
<keyword evidence="2" id="KW-1003">Cell membrane</keyword>
<feature type="domain" description="Ephrin RBD" evidence="12">
    <location>
        <begin position="29"/>
        <end position="162"/>
    </location>
</feature>
<evidence type="ECO:0000256" key="7">
    <source>
        <dbReference type="ARBA" id="ARBA00023180"/>
    </source>
</evidence>
<keyword evidence="7" id="KW-0325">Glycoprotein</keyword>
<comment type="caution">
    <text evidence="9">Lacks conserved residue(s) required for the propagation of feature annotation.</text>
</comment>
<evidence type="ECO:0000256" key="1">
    <source>
        <dbReference type="ARBA" id="ARBA00004609"/>
    </source>
</evidence>
<dbReference type="OrthoDB" id="6250301at2759"/>
<dbReference type="InterPro" id="IPR008972">
    <property type="entry name" value="Cupredoxin"/>
</dbReference>
<dbReference type="Pfam" id="PF00812">
    <property type="entry name" value="Ephrin"/>
    <property type="match status" value="1"/>
</dbReference>
<keyword evidence="6 9" id="KW-1015">Disulfide bond</keyword>
<keyword evidence="3" id="KW-0336">GPI-anchor</keyword>
<keyword evidence="8" id="KW-0449">Lipoprotein</keyword>
<dbReference type="GO" id="GO:0030316">
    <property type="term" value="P:osteoclast differentiation"/>
    <property type="evidence" value="ECO:0007669"/>
    <property type="project" value="TreeGrafter"/>
</dbReference>
<comment type="caution">
    <text evidence="13">The sequence shown here is derived from an EMBL/GenBank/DDBJ whole genome shotgun (WGS) entry which is preliminary data.</text>
</comment>
<gene>
    <name evidence="13" type="ORF">KOW79_014378</name>
</gene>
<keyword evidence="5 10" id="KW-0472">Membrane</keyword>
<evidence type="ECO:0000256" key="5">
    <source>
        <dbReference type="ARBA" id="ARBA00023136"/>
    </source>
</evidence>
<dbReference type="FunFam" id="2.60.40.420:FF:000005">
    <property type="entry name" value="Ephrin A5"/>
    <property type="match status" value="1"/>
</dbReference>
<evidence type="ECO:0000259" key="12">
    <source>
        <dbReference type="PROSITE" id="PS51551"/>
    </source>
</evidence>
<proteinExistence type="inferred from homology"/>
<dbReference type="AlphaFoldDB" id="A0A9D3NG73"/>
<evidence type="ECO:0000256" key="4">
    <source>
        <dbReference type="ARBA" id="ARBA00022729"/>
    </source>
</evidence>
<accession>A0A9D3NG73</accession>
<evidence type="ECO:0000256" key="3">
    <source>
        <dbReference type="ARBA" id="ARBA00022622"/>
    </source>
</evidence>
<keyword evidence="4 11" id="KW-0732">Signal</keyword>
<comment type="subcellular location">
    <subcellularLocation>
        <location evidence="1">Cell membrane</location>
        <topology evidence="1">Lipid-anchor</topology>
        <topology evidence="1">GPI-anchor</topology>
    </subcellularLocation>
</comment>
<reference evidence="13 14" key="1">
    <citation type="submission" date="2021-06" db="EMBL/GenBank/DDBJ databases">
        <title>Chromosome-level genome assembly of the red-tail catfish (Hemibagrus wyckioides).</title>
        <authorList>
            <person name="Shao F."/>
        </authorList>
    </citation>
    <scope>NUCLEOTIDE SEQUENCE [LARGE SCALE GENOMIC DNA]</scope>
    <source>
        <strain evidence="13">EC202008001</strain>
        <tissue evidence="13">Blood</tissue>
    </source>
</reference>
<dbReference type="InterPro" id="IPR001799">
    <property type="entry name" value="Ephrin_RBD"/>
</dbReference>
<dbReference type="PROSITE" id="PS51551">
    <property type="entry name" value="EPHRIN_RBD_2"/>
    <property type="match status" value="1"/>
</dbReference>
<evidence type="ECO:0000313" key="13">
    <source>
        <dbReference type="EMBL" id="KAG7321520.1"/>
    </source>
</evidence>
<keyword evidence="14" id="KW-1185">Reference proteome</keyword>
<name>A0A9D3NG73_9TELE</name>
<dbReference type="InterPro" id="IPR034252">
    <property type="entry name" value="Ephrin-A_Ecto"/>
</dbReference>
<dbReference type="CDD" id="cd10425">
    <property type="entry name" value="Ephrin-A_Ectodomain"/>
    <property type="match status" value="1"/>
</dbReference>
<organism evidence="13 14">
    <name type="scientific">Hemibagrus wyckioides</name>
    <dbReference type="NCBI Taxonomy" id="337641"/>
    <lineage>
        <taxon>Eukaryota</taxon>
        <taxon>Metazoa</taxon>
        <taxon>Chordata</taxon>
        <taxon>Craniata</taxon>
        <taxon>Vertebrata</taxon>
        <taxon>Euteleostomi</taxon>
        <taxon>Actinopterygii</taxon>
        <taxon>Neopterygii</taxon>
        <taxon>Teleostei</taxon>
        <taxon>Ostariophysi</taxon>
        <taxon>Siluriformes</taxon>
        <taxon>Bagridae</taxon>
        <taxon>Hemibagrus</taxon>
    </lineage>
</organism>
<feature type="signal peptide" evidence="11">
    <location>
        <begin position="1"/>
        <end position="22"/>
    </location>
</feature>
<dbReference type="GO" id="GO:0048013">
    <property type="term" value="P:ephrin receptor signaling pathway"/>
    <property type="evidence" value="ECO:0007669"/>
    <property type="project" value="InterPro"/>
</dbReference>
<evidence type="ECO:0000256" key="6">
    <source>
        <dbReference type="ARBA" id="ARBA00023157"/>
    </source>
</evidence>
<evidence type="ECO:0000313" key="14">
    <source>
        <dbReference type="Proteomes" id="UP000824219"/>
    </source>
</evidence>